<dbReference type="RefSeq" id="WP_153023412.1">
    <property type="nucleotide sequence ID" value="NZ_WIAO01000001.1"/>
</dbReference>
<organism evidence="1 2">
    <name type="scientific">Glycomyces albidus</name>
    <dbReference type="NCBI Taxonomy" id="2656774"/>
    <lineage>
        <taxon>Bacteria</taxon>
        <taxon>Bacillati</taxon>
        <taxon>Actinomycetota</taxon>
        <taxon>Actinomycetes</taxon>
        <taxon>Glycomycetales</taxon>
        <taxon>Glycomycetaceae</taxon>
        <taxon>Glycomyces</taxon>
    </lineage>
</organism>
<dbReference type="Proteomes" id="UP000477750">
    <property type="component" value="Unassembled WGS sequence"/>
</dbReference>
<keyword evidence="2" id="KW-1185">Reference proteome</keyword>
<accession>A0A6L5G267</accession>
<dbReference type="EMBL" id="WIAO01000001">
    <property type="protein sequence ID" value="MQM24234.1"/>
    <property type="molecule type" value="Genomic_DNA"/>
</dbReference>
<gene>
    <name evidence="1" type="ORF">GFD30_01375</name>
</gene>
<name>A0A6L5G267_9ACTN</name>
<evidence type="ECO:0000313" key="1">
    <source>
        <dbReference type="EMBL" id="MQM24234.1"/>
    </source>
</evidence>
<protein>
    <submittedName>
        <fullName evidence="1">Uncharacterized protein</fullName>
    </submittedName>
</protein>
<sequence length="136" mass="14647">MSWTDLVHETEGLLAAFQGRPPSLEAVAIHQVSVNADGWEVRVRFDLREFPAQPPAKWATRYANTVQLDLGLGNLSRLAVTGVLRPVGPGRITIGGDRVNGIELAVAAGDFRVEAFGEVAMLRSLSAYLRGAGCFD</sequence>
<dbReference type="InterPro" id="IPR028957">
    <property type="entry name" value="Imm50"/>
</dbReference>
<dbReference type="AlphaFoldDB" id="A0A6L5G267"/>
<reference evidence="1 2" key="1">
    <citation type="submission" date="2019-10" db="EMBL/GenBank/DDBJ databases">
        <title>Glycomyces albidus sp. nov., a novel actinomycete isolated from rhizosphere soil of wheat (Triticum aestivum L.).</title>
        <authorList>
            <person name="Qian L."/>
        </authorList>
    </citation>
    <scope>NUCLEOTIDE SEQUENCE [LARGE SCALE GENOMIC DNA]</scope>
    <source>
        <strain evidence="1 2">NEAU-7082</strain>
    </source>
</reference>
<evidence type="ECO:0000313" key="2">
    <source>
        <dbReference type="Proteomes" id="UP000477750"/>
    </source>
</evidence>
<dbReference type="Pfam" id="PF15594">
    <property type="entry name" value="Imm50"/>
    <property type="match status" value="1"/>
</dbReference>
<comment type="caution">
    <text evidence="1">The sequence shown here is derived from an EMBL/GenBank/DDBJ whole genome shotgun (WGS) entry which is preliminary data.</text>
</comment>
<proteinExistence type="predicted"/>